<organism evidence="2 3">
    <name type="scientific">Aliidiomarina soli</name>
    <dbReference type="NCBI Taxonomy" id="1928574"/>
    <lineage>
        <taxon>Bacteria</taxon>
        <taxon>Pseudomonadati</taxon>
        <taxon>Pseudomonadota</taxon>
        <taxon>Gammaproteobacteria</taxon>
        <taxon>Alteromonadales</taxon>
        <taxon>Idiomarinaceae</taxon>
        <taxon>Aliidiomarina</taxon>
    </lineage>
</organism>
<evidence type="ECO:0000256" key="1">
    <source>
        <dbReference type="SAM" id="Phobius"/>
    </source>
</evidence>
<sequence>MDLGNWDSAVVKAVFITSLIAPVYFFFAAGSPSTFDQFTGYLMVVFFFYCVYLMQSVMGWAFVGFPVHWLITKYGNGRPYWYVVAVALLTVLMMIVLAHPVALIYGAAALIQAVLFRYYAYK</sequence>
<keyword evidence="1" id="KW-0812">Transmembrane</keyword>
<dbReference type="AlphaFoldDB" id="A0A432WM14"/>
<dbReference type="RefSeq" id="WP_126797894.1">
    <property type="nucleotide sequence ID" value="NZ_PIPO01000001.1"/>
</dbReference>
<keyword evidence="1" id="KW-1133">Transmembrane helix</keyword>
<gene>
    <name evidence="2" type="ORF">CWE14_02335</name>
</gene>
<keyword evidence="1" id="KW-0472">Membrane</keyword>
<evidence type="ECO:0000313" key="2">
    <source>
        <dbReference type="EMBL" id="RUO34856.1"/>
    </source>
</evidence>
<feature type="transmembrane region" description="Helical" evidence="1">
    <location>
        <begin position="79"/>
        <end position="97"/>
    </location>
</feature>
<feature type="transmembrane region" description="Helical" evidence="1">
    <location>
        <begin position="103"/>
        <end position="120"/>
    </location>
</feature>
<name>A0A432WM14_9GAMM</name>
<feature type="transmembrane region" description="Helical" evidence="1">
    <location>
        <begin position="9"/>
        <end position="29"/>
    </location>
</feature>
<protein>
    <submittedName>
        <fullName evidence="2">Uncharacterized protein</fullName>
    </submittedName>
</protein>
<accession>A0A432WM14</accession>
<reference evidence="2 3" key="1">
    <citation type="journal article" date="2011" name="Front. Microbiol.">
        <title>Genomic signatures of strain selection and enhancement in Bacillus atrophaeus var. globigii, a historical biowarfare simulant.</title>
        <authorList>
            <person name="Gibbons H.S."/>
            <person name="Broomall S.M."/>
            <person name="McNew L.A."/>
            <person name="Daligault H."/>
            <person name="Chapman C."/>
            <person name="Bruce D."/>
            <person name="Karavis M."/>
            <person name="Krepps M."/>
            <person name="McGregor P.A."/>
            <person name="Hong C."/>
            <person name="Park K.H."/>
            <person name="Akmal A."/>
            <person name="Feldman A."/>
            <person name="Lin J.S."/>
            <person name="Chang W.E."/>
            <person name="Higgs B.W."/>
            <person name="Demirev P."/>
            <person name="Lindquist J."/>
            <person name="Liem A."/>
            <person name="Fochler E."/>
            <person name="Read T.D."/>
            <person name="Tapia R."/>
            <person name="Johnson S."/>
            <person name="Bishop-Lilly K.A."/>
            <person name="Detter C."/>
            <person name="Han C."/>
            <person name="Sozhamannan S."/>
            <person name="Rosenzweig C.N."/>
            <person name="Skowronski E.W."/>
        </authorList>
    </citation>
    <scope>NUCLEOTIDE SEQUENCE [LARGE SCALE GENOMIC DNA]</scope>
    <source>
        <strain evidence="2 3">Y4G10-17</strain>
    </source>
</reference>
<comment type="caution">
    <text evidence="2">The sequence shown here is derived from an EMBL/GenBank/DDBJ whole genome shotgun (WGS) entry which is preliminary data.</text>
</comment>
<feature type="transmembrane region" description="Helical" evidence="1">
    <location>
        <begin position="41"/>
        <end position="67"/>
    </location>
</feature>
<proteinExistence type="predicted"/>
<keyword evidence="3" id="KW-1185">Reference proteome</keyword>
<dbReference type="EMBL" id="PIPO01000001">
    <property type="protein sequence ID" value="RUO34856.1"/>
    <property type="molecule type" value="Genomic_DNA"/>
</dbReference>
<evidence type="ECO:0000313" key="3">
    <source>
        <dbReference type="Proteomes" id="UP000287823"/>
    </source>
</evidence>
<dbReference type="Proteomes" id="UP000287823">
    <property type="component" value="Unassembled WGS sequence"/>
</dbReference>